<dbReference type="Pfam" id="PF07869">
    <property type="entry name" value="DUF1656"/>
    <property type="match status" value="1"/>
</dbReference>
<evidence type="ECO:0000313" key="6">
    <source>
        <dbReference type="EMBL" id="EPE98046.1"/>
    </source>
</evidence>
<reference evidence="6 7" key="1">
    <citation type="journal article" date="2012" name="J. Bacteriol.">
        <title>Genome sequence of Rhizobium grahamii CCGE502, a broad-host-range symbiont with low nodulation competitiveness in Phaseolus vulgaris.</title>
        <authorList>
            <person name="Althabegoiti M.J."/>
            <person name="Lozano L."/>
            <person name="Torres-Tejerizo G."/>
            <person name="Ormeno-Orrillo E."/>
            <person name="Rogel M.A."/>
            <person name="Gonzalez V."/>
            <person name="Martinez-Romero E."/>
        </authorList>
    </citation>
    <scope>NUCLEOTIDE SEQUENCE [LARGE SCALE GENOMIC DNA]</scope>
    <source>
        <strain evidence="6 7">CCGE 502</strain>
    </source>
</reference>
<feature type="transmembrane region" description="Helical" evidence="5">
    <location>
        <begin position="46"/>
        <end position="64"/>
    </location>
</feature>
<accession>S3HY68</accession>
<keyword evidence="2 5" id="KW-0812">Transmembrane</keyword>
<dbReference type="RefSeq" id="WP_016554861.1">
    <property type="nucleotide sequence ID" value="NZ_AEYE02000014.1"/>
</dbReference>
<evidence type="ECO:0000256" key="3">
    <source>
        <dbReference type="ARBA" id="ARBA00022989"/>
    </source>
</evidence>
<organism evidence="6 7">
    <name type="scientific">Rhizobium grahamii CCGE 502</name>
    <dbReference type="NCBI Taxonomy" id="990285"/>
    <lineage>
        <taxon>Bacteria</taxon>
        <taxon>Pseudomonadati</taxon>
        <taxon>Pseudomonadota</taxon>
        <taxon>Alphaproteobacteria</taxon>
        <taxon>Hyphomicrobiales</taxon>
        <taxon>Rhizobiaceae</taxon>
        <taxon>Rhizobium/Agrobacterium group</taxon>
        <taxon>Rhizobium</taxon>
    </lineage>
</organism>
<dbReference type="STRING" id="990285.RGCCGE502_14249"/>
<dbReference type="EMBL" id="AEYE02000014">
    <property type="protein sequence ID" value="EPE98046.1"/>
    <property type="molecule type" value="Genomic_DNA"/>
</dbReference>
<dbReference type="eggNOG" id="ENOG5033A7D">
    <property type="taxonomic scope" value="Bacteria"/>
</dbReference>
<dbReference type="HOGENOM" id="CLU_188292_1_0_5"/>
<dbReference type="AlphaFoldDB" id="S3HY68"/>
<keyword evidence="1" id="KW-1003">Cell membrane</keyword>
<proteinExistence type="predicted"/>
<comment type="caution">
    <text evidence="6">The sequence shown here is derived from an EMBL/GenBank/DDBJ whole genome shotgun (WGS) entry which is preliminary data.</text>
</comment>
<keyword evidence="3 5" id="KW-1133">Transmembrane helix</keyword>
<evidence type="ECO:0000256" key="4">
    <source>
        <dbReference type="ARBA" id="ARBA00023136"/>
    </source>
</evidence>
<sequence length="69" mass="7707">MRPDIDIYGVFIPTLGAIAFAAYLLNSVLRRVLASAGFYRLVWHRPLFDTAMYFCLLGAIALSLNKVSL</sequence>
<gene>
    <name evidence="6" type="ORF">RGCCGE502_14249</name>
</gene>
<dbReference type="Proteomes" id="UP000014411">
    <property type="component" value="Unassembled WGS sequence"/>
</dbReference>
<keyword evidence="4 5" id="KW-0472">Membrane</keyword>
<name>S3HY68_9HYPH</name>
<evidence type="ECO:0000256" key="1">
    <source>
        <dbReference type="ARBA" id="ARBA00022475"/>
    </source>
</evidence>
<evidence type="ECO:0000256" key="5">
    <source>
        <dbReference type="SAM" id="Phobius"/>
    </source>
</evidence>
<feature type="transmembrane region" description="Helical" evidence="5">
    <location>
        <begin position="7"/>
        <end position="26"/>
    </location>
</feature>
<keyword evidence="7" id="KW-1185">Reference proteome</keyword>
<evidence type="ECO:0008006" key="8">
    <source>
        <dbReference type="Google" id="ProtNLM"/>
    </source>
</evidence>
<evidence type="ECO:0000313" key="7">
    <source>
        <dbReference type="Proteomes" id="UP000014411"/>
    </source>
</evidence>
<protein>
    <recommendedName>
        <fullName evidence="8">Transmembrane protein</fullName>
    </recommendedName>
</protein>
<dbReference type="InterPro" id="IPR012451">
    <property type="entry name" value="DUF1656"/>
</dbReference>
<evidence type="ECO:0000256" key="2">
    <source>
        <dbReference type="ARBA" id="ARBA00022692"/>
    </source>
</evidence>